<sequence length="71" mass="7957">MFDVMALKSSLVLNNGPKYSHLLEQTYHKGFGFVRAVVVTVVICLGEPIRMPESLADGEMAEDIRDLDPEY</sequence>
<protein>
    <submittedName>
        <fullName evidence="1">Uncharacterized protein</fullName>
    </submittedName>
</protein>
<dbReference type="Proteomes" id="UP001234178">
    <property type="component" value="Unassembled WGS sequence"/>
</dbReference>
<proteinExistence type="predicted"/>
<reference evidence="1 2" key="1">
    <citation type="journal article" date="2023" name="Nucleic Acids Res.">
        <title>The hologenome of Daphnia magna reveals possible DNA methylation and microbiome-mediated evolution of the host genome.</title>
        <authorList>
            <person name="Chaturvedi A."/>
            <person name="Li X."/>
            <person name="Dhandapani V."/>
            <person name="Marshall H."/>
            <person name="Kissane S."/>
            <person name="Cuenca-Cambronero M."/>
            <person name="Asole G."/>
            <person name="Calvet F."/>
            <person name="Ruiz-Romero M."/>
            <person name="Marangio P."/>
            <person name="Guigo R."/>
            <person name="Rago D."/>
            <person name="Mirbahai L."/>
            <person name="Eastwood N."/>
            <person name="Colbourne J.K."/>
            <person name="Zhou J."/>
            <person name="Mallon E."/>
            <person name="Orsini L."/>
        </authorList>
    </citation>
    <scope>NUCLEOTIDE SEQUENCE [LARGE SCALE GENOMIC DNA]</scope>
    <source>
        <strain evidence="1">LRV0_1</strain>
    </source>
</reference>
<evidence type="ECO:0000313" key="2">
    <source>
        <dbReference type="Proteomes" id="UP001234178"/>
    </source>
</evidence>
<organism evidence="1 2">
    <name type="scientific">Daphnia magna</name>
    <dbReference type="NCBI Taxonomy" id="35525"/>
    <lineage>
        <taxon>Eukaryota</taxon>
        <taxon>Metazoa</taxon>
        <taxon>Ecdysozoa</taxon>
        <taxon>Arthropoda</taxon>
        <taxon>Crustacea</taxon>
        <taxon>Branchiopoda</taxon>
        <taxon>Diplostraca</taxon>
        <taxon>Cladocera</taxon>
        <taxon>Anomopoda</taxon>
        <taxon>Daphniidae</taxon>
        <taxon>Daphnia</taxon>
    </lineage>
</organism>
<gene>
    <name evidence="1" type="ORF">OUZ56_018448</name>
</gene>
<dbReference type="EMBL" id="JAOYFB010000003">
    <property type="protein sequence ID" value="KAK4009331.1"/>
    <property type="molecule type" value="Genomic_DNA"/>
</dbReference>
<comment type="caution">
    <text evidence="1">The sequence shown here is derived from an EMBL/GenBank/DDBJ whole genome shotgun (WGS) entry which is preliminary data.</text>
</comment>
<accession>A0ABQ9Z8V4</accession>
<name>A0ABQ9Z8V4_9CRUS</name>
<evidence type="ECO:0000313" key="1">
    <source>
        <dbReference type="EMBL" id="KAK4009331.1"/>
    </source>
</evidence>
<keyword evidence="2" id="KW-1185">Reference proteome</keyword>